<gene>
    <name evidence="1" type="ORF">RhiirA5_380968</name>
</gene>
<sequence>MDLDEEFDNCDELFDFSDTEMCAEQTDDKEYNDPSDNTAGVVEEGLDLIESLNTLKIDKSDCSFTSVIKYGDSVEGMKRSDNTTDINEVRRIIDKDNIEISVDPTNGEIYNSNMILATVSVHENFCNLEAMDAVYE</sequence>
<dbReference type="VEuPathDB" id="FungiDB:RhiirA1_392668"/>
<dbReference type="VEuPathDB" id="FungiDB:FUN_004860"/>
<accession>A0A2N0P6K7</accession>
<evidence type="ECO:0000313" key="2">
    <source>
        <dbReference type="Proteomes" id="UP000232722"/>
    </source>
</evidence>
<dbReference type="AlphaFoldDB" id="A0A2N0P6K7"/>
<dbReference type="EMBL" id="LLXJ01001383">
    <property type="protein sequence ID" value="PKC02449.1"/>
    <property type="molecule type" value="Genomic_DNA"/>
</dbReference>
<evidence type="ECO:0000313" key="1">
    <source>
        <dbReference type="EMBL" id="PKC02449.1"/>
    </source>
</evidence>
<name>A0A2N0P6K7_9GLOM</name>
<dbReference type="Proteomes" id="UP000232722">
    <property type="component" value="Unassembled WGS sequence"/>
</dbReference>
<comment type="caution">
    <text evidence="1">The sequence shown here is derived from an EMBL/GenBank/DDBJ whole genome shotgun (WGS) entry which is preliminary data.</text>
</comment>
<dbReference type="VEuPathDB" id="FungiDB:RhiirFUN_007006"/>
<proteinExistence type="predicted"/>
<reference evidence="1 2" key="2">
    <citation type="submission" date="2017-09" db="EMBL/GenBank/DDBJ databases">
        <title>Extensive intraspecific genome diversity in a model arbuscular mycorrhizal fungus.</title>
        <authorList>
            <person name="Chen E.C."/>
            <person name="Morin E."/>
            <person name="Beaudet D."/>
            <person name="Noel J."/>
            <person name="Ndikumana S."/>
            <person name="Charron P."/>
            <person name="St-Onge C."/>
            <person name="Giorgi J."/>
            <person name="Grigoriev I.V."/>
            <person name="Roux C."/>
            <person name="Martin F.M."/>
            <person name="Corradi N."/>
        </authorList>
    </citation>
    <scope>NUCLEOTIDE SEQUENCE [LARGE SCALE GENOMIC DNA]</scope>
    <source>
        <strain evidence="1 2">A5</strain>
    </source>
</reference>
<protein>
    <submittedName>
        <fullName evidence="1">Uncharacterized protein</fullName>
    </submittedName>
</protein>
<organism evidence="1 2">
    <name type="scientific">Rhizophagus irregularis</name>
    <dbReference type="NCBI Taxonomy" id="588596"/>
    <lineage>
        <taxon>Eukaryota</taxon>
        <taxon>Fungi</taxon>
        <taxon>Fungi incertae sedis</taxon>
        <taxon>Mucoromycota</taxon>
        <taxon>Glomeromycotina</taxon>
        <taxon>Glomeromycetes</taxon>
        <taxon>Glomerales</taxon>
        <taxon>Glomeraceae</taxon>
        <taxon>Rhizophagus</taxon>
    </lineage>
</organism>
<reference evidence="1 2" key="1">
    <citation type="submission" date="2016-04" db="EMBL/GenBank/DDBJ databases">
        <title>Genome analyses suggest a sexual origin of heterokaryosis in a supposedly ancient asexual fungus.</title>
        <authorList>
            <person name="Ropars J."/>
            <person name="Sedzielewska K."/>
            <person name="Noel J."/>
            <person name="Charron P."/>
            <person name="Farinelli L."/>
            <person name="Marton T."/>
            <person name="Kruger M."/>
            <person name="Pelin A."/>
            <person name="Brachmann A."/>
            <person name="Corradi N."/>
        </authorList>
    </citation>
    <scope>NUCLEOTIDE SEQUENCE [LARGE SCALE GENOMIC DNA]</scope>
    <source>
        <strain evidence="1 2">A5</strain>
    </source>
</reference>